<evidence type="ECO:0000313" key="2">
    <source>
        <dbReference type="Proteomes" id="UP000001880"/>
    </source>
</evidence>
<sequence length="145" mass="17467">MGKLLTDARRAYRTTSNPLIRWLRRGQIARQRNRDQSRAEVYRARSRPAADTWRWRPPKFQTLLRFEDHGQLSIVRFRRSSFSTIEPDRRCRLRVARTARRSWRRYLLLCELRDAHWIAGGLNHWSEHAVRPKLPAARVLVKKQK</sequence>
<protein>
    <submittedName>
        <fullName evidence="1">Uncharacterized protein</fullName>
    </submittedName>
</protein>
<reference evidence="1 2" key="1">
    <citation type="journal article" date="2010" name="Stand. Genomic Sci.">
        <title>Complete genome sequence of Haliangium ochraceum type strain (SMP-2).</title>
        <authorList>
            <consortium name="US DOE Joint Genome Institute (JGI-PGF)"/>
            <person name="Ivanova N."/>
            <person name="Daum C."/>
            <person name="Lang E."/>
            <person name="Abt B."/>
            <person name="Kopitz M."/>
            <person name="Saunders E."/>
            <person name="Lapidus A."/>
            <person name="Lucas S."/>
            <person name="Glavina Del Rio T."/>
            <person name="Nolan M."/>
            <person name="Tice H."/>
            <person name="Copeland A."/>
            <person name="Cheng J.F."/>
            <person name="Chen F."/>
            <person name="Bruce D."/>
            <person name="Goodwin L."/>
            <person name="Pitluck S."/>
            <person name="Mavromatis K."/>
            <person name="Pati A."/>
            <person name="Mikhailova N."/>
            <person name="Chen A."/>
            <person name="Palaniappan K."/>
            <person name="Land M."/>
            <person name="Hauser L."/>
            <person name="Chang Y.J."/>
            <person name="Jeffries C.D."/>
            <person name="Detter J.C."/>
            <person name="Brettin T."/>
            <person name="Rohde M."/>
            <person name="Goker M."/>
            <person name="Bristow J."/>
            <person name="Markowitz V."/>
            <person name="Eisen J.A."/>
            <person name="Hugenholtz P."/>
            <person name="Kyrpides N.C."/>
            <person name="Klenk H.P."/>
        </authorList>
    </citation>
    <scope>NUCLEOTIDE SEQUENCE [LARGE SCALE GENOMIC DNA]</scope>
    <source>
        <strain evidence="2">DSM 14365 / CIP 107738 / JCM 11303 / AJ 13395 / SMP-2</strain>
    </source>
</reference>
<dbReference type="RefSeq" id="WP_012828310.1">
    <property type="nucleotide sequence ID" value="NC_013440.1"/>
</dbReference>
<dbReference type="Proteomes" id="UP000001880">
    <property type="component" value="Chromosome"/>
</dbReference>
<evidence type="ECO:0000313" key="1">
    <source>
        <dbReference type="EMBL" id="ACY15710.1"/>
    </source>
</evidence>
<dbReference type="EMBL" id="CP001804">
    <property type="protein sequence ID" value="ACY15710.1"/>
    <property type="molecule type" value="Genomic_DNA"/>
</dbReference>
<dbReference type="AlphaFoldDB" id="D0LTL6"/>
<dbReference type="STRING" id="502025.Hoch_3208"/>
<proteinExistence type="predicted"/>
<name>D0LTL6_HALO1</name>
<dbReference type="KEGG" id="hoh:Hoch_3208"/>
<dbReference type="HOGENOM" id="CLU_1784181_0_0_7"/>
<accession>D0LTL6</accession>
<gene>
    <name evidence="1" type="ordered locus">Hoch_3208</name>
</gene>
<keyword evidence="2" id="KW-1185">Reference proteome</keyword>
<organism evidence="1 2">
    <name type="scientific">Haliangium ochraceum (strain DSM 14365 / JCM 11303 / SMP-2)</name>
    <dbReference type="NCBI Taxonomy" id="502025"/>
    <lineage>
        <taxon>Bacteria</taxon>
        <taxon>Pseudomonadati</taxon>
        <taxon>Myxococcota</taxon>
        <taxon>Polyangia</taxon>
        <taxon>Haliangiales</taxon>
        <taxon>Kofleriaceae</taxon>
        <taxon>Haliangium</taxon>
    </lineage>
</organism>